<keyword evidence="2" id="KW-1185">Reference proteome</keyword>
<comment type="caution">
    <text evidence="1">The sequence shown here is derived from an EMBL/GenBank/DDBJ whole genome shotgun (WGS) entry which is preliminary data.</text>
</comment>
<evidence type="ECO:0000313" key="2">
    <source>
        <dbReference type="Proteomes" id="UP001365405"/>
    </source>
</evidence>
<dbReference type="InterPro" id="IPR029063">
    <property type="entry name" value="SAM-dependent_MTases_sf"/>
</dbReference>
<evidence type="ECO:0000313" key="1">
    <source>
        <dbReference type="EMBL" id="MEK8050433.1"/>
    </source>
</evidence>
<proteinExistence type="predicted"/>
<accession>A0ABU9CFF5</accession>
<dbReference type="EMBL" id="JBBUTH010000004">
    <property type="protein sequence ID" value="MEK8050433.1"/>
    <property type="molecule type" value="Genomic_DNA"/>
</dbReference>
<dbReference type="Pfam" id="PF06080">
    <property type="entry name" value="DUF938"/>
    <property type="match status" value="1"/>
</dbReference>
<dbReference type="RefSeq" id="WP_341410108.1">
    <property type="nucleotide sequence ID" value="NZ_JBBUTH010000004.1"/>
</dbReference>
<reference evidence="1 2" key="1">
    <citation type="submission" date="2024-04" db="EMBL/GenBank/DDBJ databases">
        <title>Novel species of the genus Ideonella isolated from streams.</title>
        <authorList>
            <person name="Lu H."/>
        </authorList>
    </citation>
    <scope>NUCLEOTIDE SEQUENCE [LARGE SCALE GENOMIC DNA]</scope>
    <source>
        <strain evidence="1 2">DXS22W</strain>
    </source>
</reference>
<protein>
    <submittedName>
        <fullName evidence="1">DUF938 domain-containing protein</fullName>
    </submittedName>
</protein>
<dbReference type="PANTHER" id="PTHR20974:SF0">
    <property type="entry name" value="UPF0585 PROTEIN CG18661"/>
    <property type="match status" value="1"/>
</dbReference>
<gene>
    <name evidence="1" type="ORF">AACH10_09305</name>
</gene>
<dbReference type="SUPFAM" id="SSF53335">
    <property type="entry name" value="S-adenosyl-L-methionine-dependent methyltransferases"/>
    <property type="match status" value="1"/>
</dbReference>
<dbReference type="Gene3D" id="3.40.50.150">
    <property type="entry name" value="Vaccinia Virus protein VP39"/>
    <property type="match status" value="1"/>
</dbReference>
<dbReference type="InterPro" id="IPR010342">
    <property type="entry name" value="DUF938"/>
</dbReference>
<sequence>MSTVIPPPIRQTSPAAERNKAPILAVLQRVLPERGAALEIAAGTGQHAAHFAAHLPGWTWQPTDPDAAALSSIAAWRAQADVPGLLAPQQLDVLAEPWPVAGPVDAVYCANMIHIAPWACCGALMRGAARLLSPGGQLITYGPYFVDGEDPAPGNVAFDADLRQRNPAWGVRRLGDVVDAARDAGLVLHERVAMPANNLVLVFRRACAPAG</sequence>
<dbReference type="PANTHER" id="PTHR20974">
    <property type="entry name" value="UPF0585 PROTEIN CG18661"/>
    <property type="match status" value="1"/>
</dbReference>
<organism evidence="1 2">
    <name type="scientific">Pseudaquabacterium inlustre</name>
    <dbReference type="NCBI Taxonomy" id="2984192"/>
    <lineage>
        <taxon>Bacteria</taxon>
        <taxon>Pseudomonadati</taxon>
        <taxon>Pseudomonadota</taxon>
        <taxon>Betaproteobacteria</taxon>
        <taxon>Burkholderiales</taxon>
        <taxon>Sphaerotilaceae</taxon>
        <taxon>Pseudaquabacterium</taxon>
    </lineage>
</organism>
<name>A0ABU9CFF5_9BURK</name>
<dbReference type="Proteomes" id="UP001365405">
    <property type="component" value="Unassembled WGS sequence"/>
</dbReference>